<evidence type="ECO:0000313" key="1">
    <source>
        <dbReference type="EMBL" id="OCX16064.1"/>
    </source>
</evidence>
<dbReference type="EMBL" id="MDEO01000033">
    <property type="protein sequence ID" value="OCX16064.1"/>
    <property type="molecule type" value="Genomic_DNA"/>
</dbReference>
<evidence type="ECO:0000313" key="2">
    <source>
        <dbReference type="Proteomes" id="UP000094412"/>
    </source>
</evidence>
<keyword evidence="2" id="KW-1185">Reference proteome</keyword>
<name>A0A1C2DMS5_9HYPH</name>
<proteinExistence type="predicted"/>
<comment type="caution">
    <text evidence="1">The sequence shown here is derived from an EMBL/GenBank/DDBJ whole genome shotgun (WGS) entry which is preliminary data.</text>
</comment>
<accession>A0A1C2DMS5</accession>
<sequence>MLHIILALLDGVGPMQLTDMQRETLGLMKQALTSHRQAAERDGFDMLAYLLEMAIIEAGDIMQRGGDLSRGSELLAILGQDRRHPQ</sequence>
<protein>
    <submittedName>
        <fullName evidence="1">Uncharacterized protein</fullName>
    </submittedName>
</protein>
<organism evidence="1 2">
    <name type="scientific">Mesorhizobium hungaricum</name>
    <dbReference type="NCBI Taxonomy" id="1566387"/>
    <lineage>
        <taxon>Bacteria</taxon>
        <taxon>Pseudomonadati</taxon>
        <taxon>Pseudomonadota</taxon>
        <taxon>Alphaproteobacteria</taxon>
        <taxon>Hyphomicrobiales</taxon>
        <taxon>Phyllobacteriaceae</taxon>
        <taxon>Mesorhizobium</taxon>
    </lineage>
</organism>
<reference evidence="1 2" key="1">
    <citation type="submission" date="2016-08" db="EMBL/GenBank/DDBJ databases">
        <title>Whole genome sequence of Mesorhizobium sp. strain UASWS1009 isolated from industrial sewage.</title>
        <authorList>
            <person name="Crovadore J."/>
            <person name="Calmin G."/>
            <person name="Chablais R."/>
            <person name="Cochard B."/>
            <person name="Lefort F."/>
        </authorList>
    </citation>
    <scope>NUCLEOTIDE SEQUENCE [LARGE SCALE GENOMIC DNA]</scope>
    <source>
        <strain evidence="1 2">UASWS1009</strain>
    </source>
</reference>
<dbReference type="AlphaFoldDB" id="A0A1C2DMS5"/>
<gene>
    <name evidence="1" type="ORF">QV13_14370</name>
</gene>
<dbReference type="Proteomes" id="UP000094412">
    <property type="component" value="Unassembled WGS sequence"/>
</dbReference>